<dbReference type="InterPro" id="IPR051531">
    <property type="entry name" value="N-acetyltransferase"/>
</dbReference>
<comment type="similarity">
    <text evidence="3">Belongs to the acetyltransferase family. RimJ subfamily.</text>
</comment>
<keyword evidence="1 5" id="KW-0808">Transferase</keyword>
<sequence>MGRTHPRWYPLFICKKPAGQPGNKHSLTGLSNLDRGSAALPLVGPLVLDVANGQALQVGEASVDRVTRLLQLSDVPELTALCSENREFLAPWEPLRDKDFHTETKQRALAEAALEAHAAGTRVPLLILNQGGQLAGFLNINGIVRGSLQSASLGYWVSRTENGAGLATAAVADAVEHARNSLGLHRLQAEALLHNAGSQRVLAKNGFTRFGMAPKYLKIAGRWQDHELFQKILD</sequence>
<comment type="caution">
    <text evidence="5">The sequence shown here is derived from an EMBL/GenBank/DDBJ whole genome shotgun (WGS) entry which is preliminary data.</text>
</comment>
<dbReference type="EMBL" id="QHLZ01000004">
    <property type="protein sequence ID" value="PXA66016.1"/>
    <property type="molecule type" value="Genomic_DNA"/>
</dbReference>
<organism evidence="5 6">
    <name type="scientific">Arthrobacter psychrochitiniphilus</name>
    <dbReference type="NCBI Taxonomy" id="291045"/>
    <lineage>
        <taxon>Bacteria</taxon>
        <taxon>Bacillati</taxon>
        <taxon>Actinomycetota</taxon>
        <taxon>Actinomycetes</taxon>
        <taxon>Micrococcales</taxon>
        <taxon>Micrococcaceae</taxon>
        <taxon>Arthrobacter</taxon>
    </lineage>
</organism>
<proteinExistence type="inferred from homology"/>
<dbReference type="Pfam" id="PF13302">
    <property type="entry name" value="Acetyltransf_3"/>
    <property type="match status" value="1"/>
</dbReference>
<evidence type="ECO:0000313" key="6">
    <source>
        <dbReference type="Proteomes" id="UP000246303"/>
    </source>
</evidence>
<reference evidence="5 6" key="1">
    <citation type="submission" date="2018-05" db="EMBL/GenBank/DDBJ databases">
        <title>Genetic diversity of glacier-inhabiting Cryobacterium bacteria in China and description of Cryobacterium mengkeensis sp. nov. and Arthrobacter glacialis sp. nov.</title>
        <authorList>
            <person name="Liu Q."/>
            <person name="Xin Y.-H."/>
        </authorList>
    </citation>
    <scope>NUCLEOTIDE SEQUENCE [LARGE SCALE GENOMIC DNA]</scope>
    <source>
        <strain evidence="5 6">GP3</strain>
    </source>
</reference>
<keyword evidence="6" id="KW-1185">Reference proteome</keyword>
<dbReference type="PANTHER" id="PTHR43792">
    <property type="entry name" value="GNAT FAMILY, PUTATIVE (AFU_ORTHOLOGUE AFUA_3G00765)-RELATED-RELATED"/>
    <property type="match status" value="1"/>
</dbReference>
<dbReference type="InterPro" id="IPR016181">
    <property type="entry name" value="Acyl_CoA_acyltransferase"/>
</dbReference>
<evidence type="ECO:0000313" key="5">
    <source>
        <dbReference type="EMBL" id="PXA66016.1"/>
    </source>
</evidence>
<accession>A0A2V3DT09</accession>
<feature type="domain" description="N-acetyltransferase" evidence="4">
    <location>
        <begin position="73"/>
        <end position="234"/>
    </location>
</feature>
<name>A0A2V3DT09_9MICC</name>
<evidence type="ECO:0000256" key="3">
    <source>
        <dbReference type="ARBA" id="ARBA00038502"/>
    </source>
</evidence>
<evidence type="ECO:0000256" key="1">
    <source>
        <dbReference type="ARBA" id="ARBA00022679"/>
    </source>
</evidence>
<keyword evidence="2" id="KW-0012">Acyltransferase</keyword>
<dbReference type="InterPro" id="IPR000182">
    <property type="entry name" value="GNAT_dom"/>
</dbReference>
<gene>
    <name evidence="5" type="ORF">CVS29_08470</name>
</gene>
<dbReference type="SUPFAM" id="SSF55729">
    <property type="entry name" value="Acyl-CoA N-acyltransferases (Nat)"/>
    <property type="match status" value="1"/>
</dbReference>
<dbReference type="GO" id="GO:0008999">
    <property type="term" value="F:protein-N-terminal-alanine acetyltransferase activity"/>
    <property type="evidence" value="ECO:0007669"/>
    <property type="project" value="TreeGrafter"/>
</dbReference>
<dbReference type="PROSITE" id="PS51186">
    <property type="entry name" value="GNAT"/>
    <property type="match status" value="1"/>
</dbReference>
<dbReference type="OrthoDB" id="5242221at2"/>
<dbReference type="Proteomes" id="UP000246303">
    <property type="component" value="Unassembled WGS sequence"/>
</dbReference>
<evidence type="ECO:0000259" key="4">
    <source>
        <dbReference type="PROSITE" id="PS51186"/>
    </source>
</evidence>
<dbReference type="PANTHER" id="PTHR43792:SF8">
    <property type="entry name" value="[RIBOSOMAL PROTEIN US5]-ALANINE N-ACETYLTRANSFERASE"/>
    <property type="match status" value="1"/>
</dbReference>
<dbReference type="Gene3D" id="3.40.630.30">
    <property type="match status" value="1"/>
</dbReference>
<evidence type="ECO:0000256" key="2">
    <source>
        <dbReference type="ARBA" id="ARBA00023315"/>
    </source>
</evidence>
<dbReference type="GO" id="GO:0005737">
    <property type="term" value="C:cytoplasm"/>
    <property type="evidence" value="ECO:0007669"/>
    <property type="project" value="TreeGrafter"/>
</dbReference>
<dbReference type="AlphaFoldDB" id="A0A2V3DT09"/>
<protein>
    <submittedName>
        <fullName evidence="5">Alanine acetyltransferase</fullName>
    </submittedName>
</protein>